<accession>A0A4Y2QFY8</accession>
<dbReference type="EMBL" id="BGPR01220494">
    <property type="protein sequence ID" value="GBN61396.1"/>
    <property type="molecule type" value="Genomic_DNA"/>
</dbReference>
<dbReference type="Proteomes" id="UP000499080">
    <property type="component" value="Unassembled WGS sequence"/>
</dbReference>
<evidence type="ECO:0000313" key="1">
    <source>
        <dbReference type="EMBL" id="GBN61396.1"/>
    </source>
</evidence>
<evidence type="ECO:0000313" key="2">
    <source>
        <dbReference type="Proteomes" id="UP000499080"/>
    </source>
</evidence>
<gene>
    <name evidence="1" type="ORF">AVEN_75198_1</name>
</gene>
<organism evidence="1 2">
    <name type="scientific">Araneus ventricosus</name>
    <name type="common">Orbweaver spider</name>
    <name type="synonym">Epeira ventricosa</name>
    <dbReference type="NCBI Taxonomy" id="182803"/>
    <lineage>
        <taxon>Eukaryota</taxon>
        <taxon>Metazoa</taxon>
        <taxon>Ecdysozoa</taxon>
        <taxon>Arthropoda</taxon>
        <taxon>Chelicerata</taxon>
        <taxon>Arachnida</taxon>
        <taxon>Araneae</taxon>
        <taxon>Araneomorphae</taxon>
        <taxon>Entelegynae</taxon>
        <taxon>Araneoidea</taxon>
        <taxon>Araneidae</taxon>
        <taxon>Araneus</taxon>
    </lineage>
</organism>
<proteinExistence type="predicted"/>
<protein>
    <submittedName>
        <fullName evidence="1">Uncharacterized protein</fullName>
    </submittedName>
</protein>
<dbReference type="AlphaFoldDB" id="A0A4Y2QFY8"/>
<name>A0A4Y2QFY8_ARAVE</name>
<comment type="caution">
    <text evidence="1">The sequence shown here is derived from an EMBL/GenBank/DDBJ whole genome shotgun (WGS) entry which is preliminary data.</text>
</comment>
<feature type="non-terminal residue" evidence="1">
    <location>
        <position position="1"/>
    </location>
</feature>
<keyword evidence="2" id="KW-1185">Reference proteome</keyword>
<reference evidence="1 2" key="1">
    <citation type="journal article" date="2019" name="Sci. Rep.">
        <title>Orb-weaving spider Araneus ventricosus genome elucidates the spidroin gene catalogue.</title>
        <authorList>
            <person name="Kono N."/>
            <person name="Nakamura H."/>
            <person name="Ohtoshi R."/>
            <person name="Moran D.A.P."/>
            <person name="Shinohara A."/>
            <person name="Yoshida Y."/>
            <person name="Fujiwara M."/>
            <person name="Mori M."/>
            <person name="Tomita M."/>
            <person name="Arakawa K."/>
        </authorList>
    </citation>
    <scope>NUCLEOTIDE SEQUENCE [LARGE SCALE GENOMIC DNA]</scope>
</reference>
<sequence>GVGCAVRKRTKTAFRLIIPKHLQEKKTLLSFISNVGCFGLTQGHAPGKLAARVGVSVGIGISSSDHRRVYPLTCILSVQDILMNSTERL</sequence>